<evidence type="ECO:0000259" key="13">
    <source>
        <dbReference type="PROSITE" id="PS50198"/>
    </source>
</evidence>
<dbReference type="EC" id="5.2.1.8" evidence="11"/>
<dbReference type="RefSeq" id="WP_006364544.1">
    <property type="nucleotide sequence ID" value="NZ_CAUUTG010000003.1"/>
</dbReference>
<evidence type="ECO:0000313" key="16">
    <source>
        <dbReference type="Proteomes" id="UP000235670"/>
    </source>
</evidence>
<keyword evidence="5 11" id="KW-0732">Signal</keyword>
<evidence type="ECO:0000313" key="14">
    <source>
        <dbReference type="EMBL" id="PMC53111.1"/>
    </source>
</evidence>
<reference evidence="15 17" key="2">
    <citation type="submission" date="2019-11" db="EMBL/GenBank/DDBJ databases">
        <title>FDA dAtabase for Regulatory Grade micrObial Sequences (FDA-ARGOS): Supporting development and validation of Infectious Disease Dx tests.</title>
        <authorList>
            <person name="Turner S."/>
            <person name="Byrd R."/>
            <person name="Tallon L."/>
            <person name="Sadzewicz L."/>
            <person name="Vavikolanu K."/>
            <person name="Mehta A."/>
            <person name="Aluvathingal J."/>
            <person name="Nadendla S."/>
            <person name="Myers T."/>
            <person name="Yan Y."/>
            <person name="Sichtig H."/>
        </authorList>
    </citation>
    <scope>NUCLEOTIDE SEQUENCE [LARGE SCALE GENOMIC DNA]</scope>
    <source>
        <strain evidence="15 17">FDAARGOS_742</strain>
    </source>
</reference>
<comment type="subcellular location">
    <subcellularLocation>
        <location evidence="2 11">Cell membrane</location>
        <topology evidence="2 11">Lipid-anchor</topology>
    </subcellularLocation>
</comment>
<dbReference type="InterPro" id="IPR000297">
    <property type="entry name" value="PPIase_PpiC"/>
</dbReference>
<dbReference type="PROSITE" id="PS50198">
    <property type="entry name" value="PPIC_PPIASE_2"/>
    <property type="match status" value="1"/>
</dbReference>
<dbReference type="Proteomes" id="UP000235670">
    <property type="component" value="Unassembled WGS sequence"/>
</dbReference>
<dbReference type="Pfam" id="PF13616">
    <property type="entry name" value="Rotamase_3"/>
    <property type="match status" value="1"/>
</dbReference>
<dbReference type="SUPFAM" id="SSF109998">
    <property type="entry name" value="Triger factor/SurA peptide-binding domain-like"/>
    <property type="match status" value="1"/>
</dbReference>
<dbReference type="AlphaFoldDB" id="A0A2N6SGQ9"/>
<comment type="function">
    <text evidence="11">Plays a major role in protein secretion by helping the post-translocational extracellular folding of several secreted proteins.</text>
</comment>
<dbReference type="EMBL" id="CP046313">
    <property type="protein sequence ID" value="QGS07103.1"/>
    <property type="molecule type" value="Genomic_DNA"/>
</dbReference>
<organism evidence="14 16">
    <name type="scientific">Gemella sanguinis</name>
    <dbReference type="NCBI Taxonomy" id="84135"/>
    <lineage>
        <taxon>Bacteria</taxon>
        <taxon>Bacillati</taxon>
        <taxon>Bacillota</taxon>
        <taxon>Bacilli</taxon>
        <taxon>Bacillales</taxon>
        <taxon>Gemellaceae</taxon>
        <taxon>Gemella</taxon>
    </lineage>
</organism>
<feature type="chain" id="PRO_5039532553" description="Foldase protein PrsA" evidence="12">
    <location>
        <begin position="22"/>
        <end position="311"/>
    </location>
</feature>
<dbReference type="InterPro" id="IPR050245">
    <property type="entry name" value="PrsA_foldase"/>
</dbReference>
<proteinExistence type="inferred from homology"/>
<name>A0A2N6SGQ9_9BACL</name>
<dbReference type="HAMAP" id="MF_01145">
    <property type="entry name" value="Foldase_PrsA"/>
    <property type="match status" value="1"/>
</dbReference>
<dbReference type="SUPFAM" id="SSF54534">
    <property type="entry name" value="FKBP-like"/>
    <property type="match status" value="1"/>
</dbReference>
<gene>
    <name evidence="11" type="primary">prsA</name>
    <name evidence="14" type="ORF">CJ218_00775</name>
    <name evidence="15" type="ORF">FOC50_01790</name>
</gene>
<comment type="similarity">
    <text evidence="3 11">Belongs to the PrsA family.</text>
</comment>
<keyword evidence="8 11" id="KW-0564">Palmitate</keyword>
<evidence type="ECO:0000313" key="15">
    <source>
        <dbReference type="EMBL" id="QGS07103.1"/>
    </source>
</evidence>
<reference evidence="14 16" key="1">
    <citation type="submission" date="2017-09" db="EMBL/GenBank/DDBJ databases">
        <title>Bacterial strain isolated from the female urinary microbiota.</title>
        <authorList>
            <person name="Thomas-White K."/>
            <person name="Kumar N."/>
            <person name="Forster S."/>
            <person name="Putonti C."/>
            <person name="Lawley T."/>
            <person name="Wolfe A.J."/>
        </authorList>
    </citation>
    <scope>NUCLEOTIDE SEQUENCE [LARGE SCALE GENOMIC DNA]</scope>
    <source>
        <strain evidence="14 16">UMB0186</strain>
    </source>
</reference>
<evidence type="ECO:0000256" key="5">
    <source>
        <dbReference type="ARBA" id="ARBA00022729"/>
    </source>
</evidence>
<keyword evidence="7 11" id="KW-0472">Membrane</keyword>
<feature type="domain" description="PpiC" evidence="13">
    <location>
        <begin position="142"/>
        <end position="248"/>
    </location>
</feature>
<evidence type="ECO:0000256" key="10">
    <source>
        <dbReference type="ARBA" id="ARBA00023288"/>
    </source>
</evidence>
<dbReference type="InterPro" id="IPR027304">
    <property type="entry name" value="Trigger_fact/SurA_dom_sf"/>
</dbReference>
<dbReference type="EMBL" id="PNGT01000001">
    <property type="protein sequence ID" value="PMC53111.1"/>
    <property type="molecule type" value="Genomic_DNA"/>
</dbReference>
<evidence type="ECO:0000256" key="9">
    <source>
        <dbReference type="ARBA" id="ARBA00023235"/>
    </source>
</evidence>
<dbReference type="PANTHER" id="PTHR47245">
    <property type="entry name" value="PEPTIDYLPROLYL ISOMERASE"/>
    <property type="match status" value="1"/>
</dbReference>
<dbReference type="Proteomes" id="UP000427636">
    <property type="component" value="Chromosome"/>
</dbReference>
<evidence type="ECO:0000256" key="6">
    <source>
        <dbReference type="ARBA" id="ARBA00023110"/>
    </source>
</evidence>
<dbReference type="OrthoDB" id="14196at2"/>
<dbReference type="InterPro" id="IPR046357">
    <property type="entry name" value="PPIase_dom_sf"/>
</dbReference>
<dbReference type="PROSITE" id="PS51257">
    <property type="entry name" value="PROKAR_LIPOPROTEIN"/>
    <property type="match status" value="1"/>
</dbReference>
<evidence type="ECO:0000256" key="3">
    <source>
        <dbReference type="ARBA" id="ARBA00006071"/>
    </source>
</evidence>
<dbReference type="GO" id="GO:0003755">
    <property type="term" value="F:peptidyl-prolyl cis-trans isomerase activity"/>
    <property type="evidence" value="ECO:0007669"/>
    <property type="project" value="UniProtKB-UniRule"/>
</dbReference>
<dbReference type="Gene3D" id="3.10.50.40">
    <property type="match status" value="1"/>
</dbReference>
<dbReference type="STRING" id="84135.GCA_001052115_01769"/>
<evidence type="ECO:0000256" key="11">
    <source>
        <dbReference type="HAMAP-Rule" id="MF_01145"/>
    </source>
</evidence>
<dbReference type="GeneID" id="84801985"/>
<evidence type="ECO:0000256" key="2">
    <source>
        <dbReference type="ARBA" id="ARBA00004193"/>
    </source>
</evidence>
<keyword evidence="6 11" id="KW-0697">Rotamase</keyword>
<keyword evidence="17" id="KW-1185">Reference proteome</keyword>
<keyword evidence="4 11" id="KW-1003">Cell membrane</keyword>
<accession>A0A2N6SGQ9</accession>
<protein>
    <recommendedName>
        <fullName evidence="11">Foldase protein PrsA</fullName>
        <ecNumber evidence="11">5.2.1.8</ecNumber>
    </recommendedName>
</protein>
<evidence type="ECO:0000256" key="8">
    <source>
        <dbReference type="ARBA" id="ARBA00023139"/>
    </source>
</evidence>
<sequence length="311" mass="34248">MKKFKKAILPVALSISVIGLAGCSSGGTKYISSKAGDVTEKDIVESIGANQLSKAATSMMIQKVLLDKYKNKINEKVIDEQLNKAQEQYGGKDKFEQILKQKGFTLDQYKDGLKVKAAQTIMINEYAGITEDKLKESYEKNKHQYHLAHILISVKSSSNPNGLSDEEAKKKAEEVLKKIKDGGDFATLAKEYSNDTGNASNGGDLGWSSKEDNSYVSEFNNAAYALNKDQVSDVVKTPFGYHIIKVLDTKDSSYDELKTSLEEKAAEQAVKNDSTIVSKALKKLFEEYNVKSDNSDVEAYIKSMLEGSSSN</sequence>
<evidence type="ECO:0000256" key="4">
    <source>
        <dbReference type="ARBA" id="ARBA00022475"/>
    </source>
</evidence>
<dbReference type="PANTHER" id="PTHR47245:SF1">
    <property type="entry name" value="FOLDASE PROTEIN PRSA"/>
    <property type="match status" value="1"/>
</dbReference>
<dbReference type="GO" id="GO:0006457">
    <property type="term" value="P:protein folding"/>
    <property type="evidence" value="ECO:0007669"/>
    <property type="project" value="UniProtKB-UniRule"/>
</dbReference>
<keyword evidence="9 11" id="KW-0413">Isomerase</keyword>
<feature type="signal peptide" evidence="12">
    <location>
        <begin position="1"/>
        <end position="21"/>
    </location>
</feature>
<dbReference type="GO" id="GO:0005886">
    <property type="term" value="C:plasma membrane"/>
    <property type="evidence" value="ECO:0007669"/>
    <property type="project" value="UniProtKB-SubCell"/>
</dbReference>
<evidence type="ECO:0000256" key="7">
    <source>
        <dbReference type="ARBA" id="ARBA00023136"/>
    </source>
</evidence>
<comment type="catalytic activity">
    <reaction evidence="1 11">
        <text>[protein]-peptidylproline (omega=180) = [protein]-peptidylproline (omega=0)</text>
        <dbReference type="Rhea" id="RHEA:16237"/>
        <dbReference type="Rhea" id="RHEA-COMP:10747"/>
        <dbReference type="Rhea" id="RHEA-COMP:10748"/>
        <dbReference type="ChEBI" id="CHEBI:83833"/>
        <dbReference type="ChEBI" id="CHEBI:83834"/>
        <dbReference type="EC" id="5.2.1.8"/>
    </reaction>
</comment>
<evidence type="ECO:0000313" key="17">
    <source>
        <dbReference type="Proteomes" id="UP000427636"/>
    </source>
</evidence>
<evidence type="ECO:0000256" key="1">
    <source>
        <dbReference type="ARBA" id="ARBA00000971"/>
    </source>
</evidence>
<evidence type="ECO:0000256" key="12">
    <source>
        <dbReference type="SAM" id="SignalP"/>
    </source>
</evidence>
<keyword evidence="10 11" id="KW-0449">Lipoprotein</keyword>
<dbReference type="InterPro" id="IPR023059">
    <property type="entry name" value="Foldase_PrsA"/>
</dbReference>